<evidence type="ECO:0000313" key="1">
    <source>
        <dbReference type="EMBL" id="KAK7380237.1"/>
    </source>
</evidence>
<name>A0AAN9RQ89_PSOTE</name>
<dbReference type="Gene3D" id="3.30.420.10">
    <property type="entry name" value="Ribonuclease H-like superfamily/Ribonuclease H"/>
    <property type="match status" value="1"/>
</dbReference>
<dbReference type="InterPro" id="IPR036397">
    <property type="entry name" value="RNaseH_sf"/>
</dbReference>
<accession>A0AAN9RQ89</accession>
<dbReference type="GO" id="GO:0003676">
    <property type="term" value="F:nucleic acid binding"/>
    <property type="evidence" value="ECO:0007669"/>
    <property type="project" value="InterPro"/>
</dbReference>
<evidence type="ECO:0000313" key="2">
    <source>
        <dbReference type="Proteomes" id="UP001386955"/>
    </source>
</evidence>
<reference evidence="1 2" key="1">
    <citation type="submission" date="2024-01" db="EMBL/GenBank/DDBJ databases">
        <title>The genomes of 5 underutilized Papilionoideae crops provide insights into root nodulation and disease resistanc.</title>
        <authorList>
            <person name="Jiang F."/>
        </authorList>
    </citation>
    <scope>NUCLEOTIDE SEQUENCE [LARGE SCALE GENOMIC DNA]</scope>
    <source>
        <strain evidence="1">DUOXIRENSHENG_FW03</strain>
        <tissue evidence="1">Leaves</tissue>
    </source>
</reference>
<comment type="caution">
    <text evidence="1">The sequence shown here is derived from an EMBL/GenBank/DDBJ whole genome shotgun (WGS) entry which is preliminary data.</text>
</comment>
<keyword evidence="2" id="KW-1185">Reference proteome</keyword>
<dbReference type="EMBL" id="JAYMYS010000009">
    <property type="protein sequence ID" value="KAK7380237.1"/>
    <property type="molecule type" value="Genomic_DNA"/>
</dbReference>
<protein>
    <submittedName>
        <fullName evidence="1">Uncharacterized protein</fullName>
    </submittedName>
</protein>
<gene>
    <name evidence="1" type="ORF">VNO78_32742</name>
</gene>
<organism evidence="1 2">
    <name type="scientific">Psophocarpus tetragonolobus</name>
    <name type="common">Winged bean</name>
    <name type="synonym">Dolichos tetragonolobus</name>
    <dbReference type="NCBI Taxonomy" id="3891"/>
    <lineage>
        <taxon>Eukaryota</taxon>
        <taxon>Viridiplantae</taxon>
        <taxon>Streptophyta</taxon>
        <taxon>Embryophyta</taxon>
        <taxon>Tracheophyta</taxon>
        <taxon>Spermatophyta</taxon>
        <taxon>Magnoliopsida</taxon>
        <taxon>eudicotyledons</taxon>
        <taxon>Gunneridae</taxon>
        <taxon>Pentapetalae</taxon>
        <taxon>rosids</taxon>
        <taxon>fabids</taxon>
        <taxon>Fabales</taxon>
        <taxon>Fabaceae</taxon>
        <taxon>Papilionoideae</taxon>
        <taxon>50 kb inversion clade</taxon>
        <taxon>NPAAA clade</taxon>
        <taxon>indigoferoid/millettioid clade</taxon>
        <taxon>Phaseoleae</taxon>
        <taxon>Psophocarpus</taxon>
    </lineage>
</organism>
<proteinExistence type="predicted"/>
<dbReference type="InterPro" id="IPR012337">
    <property type="entry name" value="RNaseH-like_sf"/>
</dbReference>
<dbReference type="SUPFAM" id="SSF53098">
    <property type="entry name" value="Ribonuclease H-like"/>
    <property type="match status" value="1"/>
</dbReference>
<dbReference type="Proteomes" id="UP001386955">
    <property type="component" value="Unassembled WGS sequence"/>
</dbReference>
<sequence>MDSYSHSRNPIATIQLCVDNNCLIFQILHAVFLPRALFTFLARPIATFVGVHISNIISYIHIHLISPRDSGSVLATHIPPFPNSLPVDSLLSLSTSTTTHLRRCHRALRRHCDPATHLRQCKTSR</sequence>
<dbReference type="AlphaFoldDB" id="A0AAN9RQ89"/>